<evidence type="ECO:0000256" key="7">
    <source>
        <dbReference type="ARBA" id="ARBA00023002"/>
    </source>
</evidence>
<evidence type="ECO:0000256" key="2">
    <source>
        <dbReference type="ARBA" id="ARBA00004123"/>
    </source>
</evidence>
<dbReference type="PANTHER" id="PTHR12461:SF99">
    <property type="entry name" value="BIFUNCTIONAL PEPTIDASE AND (3S)-LYSYL HYDROXYLASE JMJD7"/>
    <property type="match status" value="1"/>
</dbReference>
<evidence type="ECO:0000313" key="15">
    <source>
        <dbReference type="Proteomes" id="UP000075881"/>
    </source>
</evidence>
<keyword evidence="10" id="KW-0539">Nucleus</keyword>
<dbReference type="Pfam" id="PF13621">
    <property type="entry name" value="Cupin_8"/>
    <property type="match status" value="1"/>
</dbReference>
<keyword evidence="6" id="KW-0378">Hydrolase</keyword>
<dbReference type="InterPro" id="IPR003347">
    <property type="entry name" value="JmjC_dom"/>
</dbReference>
<dbReference type="Proteomes" id="UP000075881">
    <property type="component" value="Unassembled WGS sequence"/>
</dbReference>
<comment type="subcellular location">
    <subcellularLocation>
        <location evidence="3">Cytoplasm</location>
    </subcellularLocation>
    <subcellularLocation>
        <location evidence="2">Nucleus</location>
    </subcellularLocation>
</comment>
<dbReference type="InterPro" id="IPR014710">
    <property type="entry name" value="RmlC-like_jellyroll"/>
</dbReference>
<evidence type="ECO:0000256" key="12">
    <source>
        <dbReference type="ARBA" id="ARBA00071397"/>
    </source>
</evidence>
<feature type="domain" description="JmjC" evidence="13">
    <location>
        <begin position="155"/>
        <end position="330"/>
    </location>
</feature>
<keyword evidence="5" id="KW-0479">Metal-binding</keyword>
<dbReference type="EC" id="1.14.11.63" evidence="11"/>
<keyword evidence="8" id="KW-0408">Iron</keyword>
<name>A0A182JVN3_9DIPT</name>
<evidence type="ECO:0000256" key="3">
    <source>
        <dbReference type="ARBA" id="ARBA00004496"/>
    </source>
</evidence>
<evidence type="ECO:0000256" key="10">
    <source>
        <dbReference type="ARBA" id="ARBA00023242"/>
    </source>
</evidence>
<dbReference type="Gene3D" id="2.60.120.10">
    <property type="entry name" value="Jelly Rolls"/>
    <property type="match status" value="1"/>
</dbReference>
<keyword evidence="15" id="KW-1185">Reference proteome</keyword>
<reference evidence="15" key="1">
    <citation type="submission" date="2013-03" db="EMBL/GenBank/DDBJ databases">
        <title>The Genome Sequence of Anopheles christyi ACHKN1017.</title>
        <authorList>
            <consortium name="The Broad Institute Genomics Platform"/>
            <person name="Neafsey D.E."/>
            <person name="Besansky N."/>
            <person name="Walker B."/>
            <person name="Young S.K."/>
            <person name="Zeng Q."/>
            <person name="Gargeya S."/>
            <person name="Fitzgerald M."/>
            <person name="Haas B."/>
            <person name="Abouelleil A."/>
            <person name="Allen A.W."/>
            <person name="Alvarado L."/>
            <person name="Arachchi H.M."/>
            <person name="Berlin A.M."/>
            <person name="Chapman S.B."/>
            <person name="Gainer-Dewar J."/>
            <person name="Goldberg J."/>
            <person name="Griggs A."/>
            <person name="Gujja S."/>
            <person name="Hansen M."/>
            <person name="Howarth C."/>
            <person name="Imamovic A."/>
            <person name="Ireland A."/>
            <person name="Larimer J."/>
            <person name="McCowan C."/>
            <person name="Murphy C."/>
            <person name="Pearson M."/>
            <person name="Poon T.W."/>
            <person name="Priest M."/>
            <person name="Roberts A."/>
            <person name="Saif S."/>
            <person name="Shea T."/>
            <person name="Sisk P."/>
            <person name="Sykes S."/>
            <person name="Wortman J."/>
            <person name="Nusbaum C."/>
            <person name="Birren B."/>
        </authorList>
    </citation>
    <scope>NUCLEOTIDE SEQUENCE [LARGE SCALE GENOMIC DNA]</scope>
    <source>
        <strain evidence="15">ACHKN1017</strain>
    </source>
</reference>
<accession>A0A182JVN3</accession>
<dbReference type="PANTHER" id="PTHR12461">
    <property type="entry name" value="HYPOXIA-INDUCIBLE FACTOR 1 ALPHA INHIBITOR-RELATED"/>
    <property type="match status" value="1"/>
</dbReference>
<evidence type="ECO:0000259" key="13">
    <source>
        <dbReference type="PROSITE" id="PS51184"/>
    </source>
</evidence>
<evidence type="ECO:0000313" key="14">
    <source>
        <dbReference type="EnsemblMetazoa" id="ACHR002565-PA"/>
    </source>
</evidence>
<dbReference type="AlphaFoldDB" id="A0A182JVN3"/>
<evidence type="ECO:0000256" key="6">
    <source>
        <dbReference type="ARBA" id="ARBA00022801"/>
    </source>
</evidence>
<dbReference type="PROSITE" id="PS51184">
    <property type="entry name" value="JMJC"/>
    <property type="match status" value="1"/>
</dbReference>
<keyword evidence="4" id="KW-0963">Cytoplasm</keyword>
<organism evidence="14 15">
    <name type="scientific">Anopheles christyi</name>
    <dbReference type="NCBI Taxonomy" id="43041"/>
    <lineage>
        <taxon>Eukaryota</taxon>
        <taxon>Metazoa</taxon>
        <taxon>Ecdysozoa</taxon>
        <taxon>Arthropoda</taxon>
        <taxon>Hexapoda</taxon>
        <taxon>Insecta</taxon>
        <taxon>Pterygota</taxon>
        <taxon>Neoptera</taxon>
        <taxon>Endopterygota</taxon>
        <taxon>Diptera</taxon>
        <taxon>Nematocera</taxon>
        <taxon>Culicoidea</taxon>
        <taxon>Culicidae</taxon>
        <taxon>Anophelinae</taxon>
        <taxon>Anopheles</taxon>
    </lineage>
</organism>
<dbReference type="STRING" id="43041.A0A182JVN3"/>
<dbReference type="InterPro" id="IPR041667">
    <property type="entry name" value="Cupin_8"/>
</dbReference>
<evidence type="ECO:0000256" key="1">
    <source>
        <dbReference type="ARBA" id="ARBA00001954"/>
    </source>
</evidence>
<keyword evidence="9" id="KW-1015">Disulfide bond</keyword>
<dbReference type="GO" id="GO:0106155">
    <property type="term" value="F:peptidyl-lysine 3-dioxygenase activity"/>
    <property type="evidence" value="ECO:0007669"/>
    <property type="project" value="UniProtKB-EC"/>
</dbReference>
<reference evidence="14" key="2">
    <citation type="submission" date="2020-05" db="UniProtKB">
        <authorList>
            <consortium name="EnsemblMetazoa"/>
        </authorList>
    </citation>
    <scope>IDENTIFICATION</scope>
    <source>
        <strain evidence="14">ACHKN1017</strain>
    </source>
</reference>
<dbReference type="FunFam" id="2.60.120.10:FF:000059">
    <property type="entry name" value="jmjC domain-containing protein 7"/>
    <property type="match status" value="1"/>
</dbReference>
<evidence type="ECO:0000256" key="5">
    <source>
        <dbReference type="ARBA" id="ARBA00022723"/>
    </source>
</evidence>
<dbReference type="EnsemblMetazoa" id="ACHR002565-RA">
    <property type="protein sequence ID" value="ACHR002565-PA"/>
    <property type="gene ID" value="ACHR002565"/>
</dbReference>
<keyword evidence="7" id="KW-0560">Oxidoreductase</keyword>
<dbReference type="GO" id="GO:0046872">
    <property type="term" value="F:metal ion binding"/>
    <property type="evidence" value="ECO:0007669"/>
    <property type="project" value="UniProtKB-KW"/>
</dbReference>
<dbReference type="GO" id="GO:0016787">
    <property type="term" value="F:hydrolase activity"/>
    <property type="evidence" value="ECO:0007669"/>
    <property type="project" value="UniProtKB-KW"/>
</dbReference>
<dbReference type="GO" id="GO:0005634">
    <property type="term" value="C:nucleus"/>
    <property type="evidence" value="ECO:0007669"/>
    <property type="project" value="UniProtKB-SubCell"/>
</dbReference>
<evidence type="ECO:0000256" key="4">
    <source>
        <dbReference type="ARBA" id="ARBA00022490"/>
    </source>
</evidence>
<protein>
    <recommendedName>
        <fullName evidence="12">Bifunctional peptidase and (3S)-lysyl hydroxylase JMJD7</fullName>
        <ecNumber evidence="11">1.14.11.63</ecNumber>
    </recommendedName>
</protein>
<dbReference type="SMART" id="SM00558">
    <property type="entry name" value="JmjC"/>
    <property type="match status" value="1"/>
</dbReference>
<evidence type="ECO:0000256" key="9">
    <source>
        <dbReference type="ARBA" id="ARBA00023157"/>
    </source>
</evidence>
<dbReference type="VEuPathDB" id="VectorBase:ACHR002565"/>
<dbReference type="GO" id="GO:0005737">
    <property type="term" value="C:cytoplasm"/>
    <property type="evidence" value="ECO:0007669"/>
    <property type="project" value="UniProtKB-SubCell"/>
</dbReference>
<dbReference type="SUPFAM" id="SSF51197">
    <property type="entry name" value="Clavaminate synthase-like"/>
    <property type="match status" value="1"/>
</dbReference>
<proteinExistence type="predicted"/>
<evidence type="ECO:0000256" key="8">
    <source>
        <dbReference type="ARBA" id="ARBA00023004"/>
    </source>
</evidence>
<evidence type="ECO:0000256" key="11">
    <source>
        <dbReference type="ARBA" id="ARBA00066577"/>
    </source>
</evidence>
<comment type="cofactor">
    <cofactor evidence="1">
        <name>Fe(2+)</name>
        <dbReference type="ChEBI" id="CHEBI:29033"/>
    </cofactor>
</comment>
<sequence>MNNSNLRDAFQFLTSEAKDLFLPANIPETYGIPSSLEFVRDYVAKNLPLIIRNAVNDWPAVEKWNSKYFRLVAHELLVYVSPLPVGGADTIPDKEVTVAITPNGYADGLAFHEEEEYFVLPLEQTMRMEDFLSALDHKDPDVVPYIQRQNSNLTEDFQELWIDVNESSLDFASEAFNKHPDAINFWMGDERAITSMHKDPYENIYCVISGYKDFILIPPIDLHNVPRRQYPMGIYMQENDDSILIEPILDEIGKPRTIEWVGVDPLQPDLERFPCYADATTYEIRLNAGDLLYLPSLWYHHVRQSHKCIAVNFWYDMDYDARYCFYKMMEKLCNYGQ</sequence>